<comment type="caution">
    <text evidence="3">The sequence shown here is derived from an EMBL/GenBank/DDBJ whole genome shotgun (WGS) entry which is preliminary data.</text>
</comment>
<protein>
    <submittedName>
        <fullName evidence="3">Uncharacterized protein</fullName>
    </submittedName>
</protein>
<feature type="region of interest" description="Disordered" evidence="1">
    <location>
        <begin position="29"/>
        <end position="131"/>
    </location>
</feature>
<feature type="chain" id="PRO_5023145077" evidence="2">
    <location>
        <begin position="29"/>
        <end position="131"/>
    </location>
</feature>
<evidence type="ECO:0000256" key="1">
    <source>
        <dbReference type="SAM" id="MobiDB-lite"/>
    </source>
</evidence>
<keyword evidence="2" id="KW-0732">Signal</keyword>
<accession>A0A5B0MYT5</accession>
<dbReference type="Proteomes" id="UP000324748">
    <property type="component" value="Unassembled WGS sequence"/>
</dbReference>
<evidence type="ECO:0000256" key="2">
    <source>
        <dbReference type="SAM" id="SignalP"/>
    </source>
</evidence>
<keyword evidence="4" id="KW-1185">Reference proteome</keyword>
<dbReference type="EMBL" id="VSWC01000131">
    <property type="protein sequence ID" value="KAA1081463.1"/>
    <property type="molecule type" value="Genomic_DNA"/>
</dbReference>
<sequence length="131" mass="13800">MPTAINSLASIFLSFLYLVSHMAHELRATGPRFPWPQNPRIHGPGGGGPGPPGPPSPGNCTGIVFRPKIGPLNQSTQNDHGGATDHPNLHAVHPPTQPQKKPPRRSPSPIDPSHRSGRKGTNKKGSSIGAL</sequence>
<proteinExistence type="predicted"/>
<evidence type="ECO:0000313" key="4">
    <source>
        <dbReference type="Proteomes" id="UP000324748"/>
    </source>
</evidence>
<reference evidence="3 4" key="1">
    <citation type="submission" date="2019-05" db="EMBL/GenBank/DDBJ databases">
        <title>Emergence of the Ug99 lineage of the wheat stem rust pathogen through somatic hybridization.</title>
        <authorList>
            <person name="Li F."/>
            <person name="Upadhyaya N.M."/>
            <person name="Sperschneider J."/>
            <person name="Matny O."/>
            <person name="Nguyen-Phuc H."/>
            <person name="Mago R."/>
            <person name="Raley C."/>
            <person name="Miller M.E."/>
            <person name="Silverstein K.A.T."/>
            <person name="Henningsen E."/>
            <person name="Hirsch C.D."/>
            <person name="Visser B."/>
            <person name="Pretorius Z.A."/>
            <person name="Steffenson B.J."/>
            <person name="Schwessinger B."/>
            <person name="Dodds P.N."/>
            <person name="Figueroa M."/>
        </authorList>
    </citation>
    <scope>NUCLEOTIDE SEQUENCE [LARGE SCALE GENOMIC DNA]</scope>
    <source>
        <strain evidence="3">21-0</strain>
    </source>
</reference>
<gene>
    <name evidence="3" type="ORF">PGT21_035918</name>
</gene>
<organism evidence="3 4">
    <name type="scientific">Puccinia graminis f. sp. tritici</name>
    <dbReference type="NCBI Taxonomy" id="56615"/>
    <lineage>
        <taxon>Eukaryota</taxon>
        <taxon>Fungi</taxon>
        <taxon>Dikarya</taxon>
        <taxon>Basidiomycota</taxon>
        <taxon>Pucciniomycotina</taxon>
        <taxon>Pucciniomycetes</taxon>
        <taxon>Pucciniales</taxon>
        <taxon>Pucciniaceae</taxon>
        <taxon>Puccinia</taxon>
    </lineage>
</organism>
<feature type="signal peptide" evidence="2">
    <location>
        <begin position="1"/>
        <end position="28"/>
    </location>
</feature>
<name>A0A5B0MYT5_PUCGR</name>
<evidence type="ECO:0000313" key="3">
    <source>
        <dbReference type="EMBL" id="KAA1081463.1"/>
    </source>
</evidence>
<dbReference type="AlphaFoldDB" id="A0A5B0MYT5"/>